<dbReference type="Gene3D" id="2.160.20.10">
    <property type="entry name" value="Single-stranded right-handed beta-helix, Pectin lyase-like"/>
    <property type="match status" value="1"/>
</dbReference>
<dbReference type="InterPro" id="IPR000743">
    <property type="entry name" value="Glyco_hydro_28"/>
</dbReference>
<feature type="signal peptide" evidence="6">
    <location>
        <begin position="1"/>
        <end position="27"/>
    </location>
</feature>
<dbReference type="RefSeq" id="WP_345925504.1">
    <property type="nucleotide sequence ID" value="NZ_JBDIVF010000002.1"/>
</dbReference>
<sequence>MPSFSRRRLQRALLCSLPAALPLLVQAAETPGQPEIPAQGLDAHHAVLIWQKPADYREVVDYRVYRNGQTLGSARDNAARLSPVAPYVAHFEAADRAAQQVRTDLHHYRITDLSPDSDYDFSVRAVYRDGSLSRPSATLHVRTPAESPRCDVREQGAKGDGETLDTVALQASIDRCPAGGTVFLPPGRYRSGALFLKSRMTLEIARGATLLGSDRAEDYPLDKGYLLYPYSTVRRPPSLLNAYDPRPGSHTAFNDIRIVGEGVVDGNGWRRDEAAEAPDETGRTAPRYLKGNRSSVDQTGLLAATQVKAGLAAGLKLETAYGQSRSSLMTLRDVDGVYVSGPTFRNPANHGLMFLEVRHATVEGVRIETFNANNGDGVEFGNSTDVKVFDSFFDTGDDCVNFAAGTGADAARQPPMKGAWIFDNYMRHGHGGVVIGSHTGAWIEDLLAEDNVMYLTQVGLRAKSNTANGGGGRQVVYRDNAHRDLEREAVVITLDYSDANQLLDFRPARESGRFSDFRILHNSVVGRPPEAGADMPAALTVTANPAQQVFHQNISIEDLRLSGTGGLRIDGLLRGSLRDIRLDDYRGSGPALSLAHAPALKREHLVLPQP</sequence>
<dbReference type="Gene3D" id="2.60.40.10">
    <property type="entry name" value="Immunoglobulins"/>
    <property type="match status" value="1"/>
</dbReference>
<feature type="domain" description="Fibronectin type-III" evidence="7">
    <location>
        <begin position="30"/>
        <end position="146"/>
    </location>
</feature>
<dbReference type="SMART" id="SM00060">
    <property type="entry name" value="FN3"/>
    <property type="match status" value="1"/>
</dbReference>
<reference evidence="8 9" key="1">
    <citation type="submission" date="2024-07" db="EMBL/GenBank/DDBJ databases">
        <title>Uliginosibacterium paludis KCTC:42655.</title>
        <authorList>
            <person name="Kim M.K."/>
        </authorList>
    </citation>
    <scope>NUCLEOTIDE SEQUENCE [LARGE SCALE GENOMIC DNA]</scope>
    <source>
        <strain evidence="8 9">KCTC 42655</strain>
    </source>
</reference>
<evidence type="ECO:0000259" key="7">
    <source>
        <dbReference type="PROSITE" id="PS50853"/>
    </source>
</evidence>
<feature type="chain" id="PRO_5046396412" evidence="6">
    <location>
        <begin position="28"/>
        <end position="610"/>
    </location>
</feature>
<dbReference type="InterPro" id="IPR003961">
    <property type="entry name" value="FN3_dom"/>
</dbReference>
<dbReference type="Pfam" id="PF00295">
    <property type="entry name" value="Glyco_hydro_28"/>
    <property type="match status" value="1"/>
</dbReference>
<evidence type="ECO:0000256" key="4">
    <source>
        <dbReference type="RuleBase" id="RU361169"/>
    </source>
</evidence>
<evidence type="ECO:0000256" key="5">
    <source>
        <dbReference type="SAM" id="MobiDB-lite"/>
    </source>
</evidence>
<dbReference type="InterPro" id="IPR006626">
    <property type="entry name" value="PbH1"/>
</dbReference>
<dbReference type="SUPFAM" id="SSF51126">
    <property type="entry name" value="Pectin lyase-like"/>
    <property type="match status" value="1"/>
</dbReference>
<evidence type="ECO:0000256" key="6">
    <source>
        <dbReference type="SAM" id="SignalP"/>
    </source>
</evidence>
<keyword evidence="9" id="KW-1185">Reference proteome</keyword>
<accession>A0ABV2CNF2</accession>
<dbReference type="Pfam" id="PF00041">
    <property type="entry name" value="fn3"/>
    <property type="match status" value="1"/>
</dbReference>
<feature type="region of interest" description="Disordered" evidence="5">
    <location>
        <begin position="272"/>
        <end position="291"/>
    </location>
</feature>
<dbReference type="InterPro" id="IPR036116">
    <property type="entry name" value="FN3_sf"/>
</dbReference>
<name>A0ABV2CNF2_9RHOO</name>
<dbReference type="CDD" id="cd00063">
    <property type="entry name" value="FN3"/>
    <property type="match status" value="1"/>
</dbReference>
<comment type="caution">
    <text evidence="8">The sequence shown here is derived from an EMBL/GenBank/DDBJ whole genome shotgun (WGS) entry which is preliminary data.</text>
</comment>
<evidence type="ECO:0000313" key="9">
    <source>
        <dbReference type="Proteomes" id="UP001548590"/>
    </source>
</evidence>
<evidence type="ECO:0000256" key="2">
    <source>
        <dbReference type="ARBA" id="ARBA00022801"/>
    </source>
</evidence>
<dbReference type="PROSITE" id="PS00502">
    <property type="entry name" value="POLYGALACTURONASE"/>
    <property type="match status" value="1"/>
</dbReference>
<keyword evidence="6" id="KW-0732">Signal</keyword>
<comment type="similarity">
    <text evidence="1 4">Belongs to the glycosyl hydrolase 28 family.</text>
</comment>
<keyword evidence="2 4" id="KW-0378">Hydrolase</keyword>
<gene>
    <name evidence="8" type="ORF">ABVT11_06275</name>
</gene>
<dbReference type="SUPFAM" id="SSF49265">
    <property type="entry name" value="Fibronectin type III"/>
    <property type="match status" value="1"/>
</dbReference>
<dbReference type="InterPro" id="IPR024535">
    <property type="entry name" value="RHGA/B-epi-like_pectate_lyase"/>
</dbReference>
<dbReference type="InterPro" id="IPR011050">
    <property type="entry name" value="Pectin_lyase_fold/virulence"/>
</dbReference>
<keyword evidence="3 4" id="KW-0326">Glycosidase</keyword>
<evidence type="ECO:0000256" key="1">
    <source>
        <dbReference type="ARBA" id="ARBA00008834"/>
    </source>
</evidence>
<dbReference type="SMART" id="SM00710">
    <property type="entry name" value="PbH1"/>
    <property type="match status" value="5"/>
</dbReference>
<dbReference type="EMBL" id="JBEWLZ010000003">
    <property type="protein sequence ID" value="MET1489426.1"/>
    <property type="molecule type" value="Genomic_DNA"/>
</dbReference>
<dbReference type="PANTHER" id="PTHR31339">
    <property type="entry name" value="PECTIN LYASE-RELATED"/>
    <property type="match status" value="1"/>
</dbReference>
<dbReference type="PANTHER" id="PTHR31339:SF9">
    <property type="entry name" value="PLASMIN AND FIBRONECTIN-BINDING PROTEIN A"/>
    <property type="match status" value="1"/>
</dbReference>
<dbReference type="InterPro" id="IPR012334">
    <property type="entry name" value="Pectin_lyas_fold"/>
</dbReference>
<dbReference type="GO" id="GO:0016787">
    <property type="term" value="F:hydrolase activity"/>
    <property type="evidence" value="ECO:0007669"/>
    <property type="project" value="UniProtKB-KW"/>
</dbReference>
<evidence type="ECO:0000313" key="8">
    <source>
        <dbReference type="EMBL" id="MET1489426.1"/>
    </source>
</evidence>
<dbReference type="InterPro" id="IPR013783">
    <property type="entry name" value="Ig-like_fold"/>
</dbReference>
<protein>
    <submittedName>
        <fullName evidence="8">Glycoside hydrolase family 28 protein</fullName>
    </submittedName>
</protein>
<dbReference type="InterPro" id="IPR051801">
    <property type="entry name" value="GH28_Enzymes"/>
</dbReference>
<dbReference type="Pfam" id="PF12708">
    <property type="entry name" value="Pect-lyase_RHGA_epim"/>
    <property type="match status" value="1"/>
</dbReference>
<dbReference type="PROSITE" id="PS50853">
    <property type="entry name" value="FN3"/>
    <property type="match status" value="1"/>
</dbReference>
<organism evidence="8 9">
    <name type="scientific">Uliginosibacterium paludis</name>
    <dbReference type="NCBI Taxonomy" id="1615952"/>
    <lineage>
        <taxon>Bacteria</taxon>
        <taxon>Pseudomonadati</taxon>
        <taxon>Pseudomonadota</taxon>
        <taxon>Betaproteobacteria</taxon>
        <taxon>Rhodocyclales</taxon>
        <taxon>Zoogloeaceae</taxon>
        <taxon>Uliginosibacterium</taxon>
    </lineage>
</organism>
<proteinExistence type="inferred from homology"/>
<evidence type="ECO:0000256" key="3">
    <source>
        <dbReference type="ARBA" id="ARBA00023295"/>
    </source>
</evidence>
<dbReference type="Proteomes" id="UP001548590">
    <property type="component" value="Unassembled WGS sequence"/>
</dbReference>